<dbReference type="SUPFAM" id="SSF53822">
    <property type="entry name" value="Periplasmic binding protein-like I"/>
    <property type="match status" value="1"/>
</dbReference>
<dbReference type="Gene3D" id="1.10.260.40">
    <property type="entry name" value="lambda repressor-like DNA-binding domains"/>
    <property type="match status" value="1"/>
</dbReference>
<reference evidence="5 6" key="1">
    <citation type="submission" date="2018-09" db="EMBL/GenBank/DDBJ databases">
        <title>Genome Sequence of Paenibacillus lautus Strain E7593-69, Azo Dye-Degrading Bacteria, Isolated from Commercial Tattoo Inks.</title>
        <authorList>
            <person name="Nho S.W."/>
            <person name="Kim S.-J."/>
            <person name="Kweon O."/>
            <person name="Cerniglia C.E."/>
        </authorList>
    </citation>
    <scope>NUCLEOTIDE SEQUENCE [LARGE SCALE GENOMIC DNA]</scope>
    <source>
        <strain evidence="5 6">E7593-69</strain>
    </source>
</reference>
<organism evidence="5 6">
    <name type="scientific">Paenibacillus lautus</name>
    <name type="common">Bacillus lautus</name>
    <dbReference type="NCBI Taxonomy" id="1401"/>
    <lineage>
        <taxon>Bacteria</taxon>
        <taxon>Bacillati</taxon>
        <taxon>Bacillota</taxon>
        <taxon>Bacilli</taxon>
        <taxon>Bacillales</taxon>
        <taxon>Paenibacillaceae</taxon>
        <taxon>Paenibacillus</taxon>
    </lineage>
</organism>
<dbReference type="RefSeq" id="WP_119848475.1">
    <property type="nucleotide sequence ID" value="NZ_CP032412.1"/>
</dbReference>
<dbReference type="InterPro" id="IPR046335">
    <property type="entry name" value="LacI/GalR-like_sensor"/>
</dbReference>
<dbReference type="Gene3D" id="3.40.50.2300">
    <property type="match status" value="2"/>
</dbReference>
<dbReference type="AlphaFoldDB" id="A0A385TNE8"/>
<dbReference type="SUPFAM" id="SSF47413">
    <property type="entry name" value="lambda repressor-like DNA-binding domains"/>
    <property type="match status" value="1"/>
</dbReference>
<feature type="domain" description="HTH lacI-type" evidence="4">
    <location>
        <begin position="2"/>
        <end position="58"/>
    </location>
</feature>
<dbReference type="PANTHER" id="PTHR30146:SF149">
    <property type="entry name" value="HTH-TYPE TRANSCRIPTIONAL REGULATOR EBGR"/>
    <property type="match status" value="1"/>
</dbReference>
<keyword evidence="2" id="KW-0238">DNA-binding</keyword>
<sequence>MSTIRDVAKLANVSTATVSRVLNNDTKYKITDETRERVWQAVTQLNYKIASGPKRKTSAQDSGESKSHIKIGCVLSVTKDKYNDPYFMSILSGVEERLLGAGYNMSFIRTGIELNDSKILFNTFNEPITGLILMESLDHETYEYIRKQVPYIVGIDTERGDIDNVGYDHYNVASMAVSHLIEKGHTRIGYIGGSGLSSNLKDSRRYRGYYATMHAAGLSVNPDWVIDCMWDEAVCIEKINHLCTTRNFPTAFFAGSDLMAMAALNGLYNNGIAVPDEIAVIGLSNIEVSKYSNPPLSTIDVPMKEIGMVAVDNLLDRINGNKLLPKKVILPTRLIVRSST</sequence>
<dbReference type="InterPro" id="IPR010982">
    <property type="entry name" value="Lambda_DNA-bd_dom_sf"/>
</dbReference>
<accession>A0A385TNE8</accession>
<keyword evidence="1" id="KW-0805">Transcription regulation</keyword>
<evidence type="ECO:0000256" key="3">
    <source>
        <dbReference type="ARBA" id="ARBA00023163"/>
    </source>
</evidence>
<dbReference type="SMART" id="SM00354">
    <property type="entry name" value="HTH_LACI"/>
    <property type="match status" value="1"/>
</dbReference>
<proteinExistence type="predicted"/>
<dbReference type="CDD" id="cd01392">
    <property type="entry name" value="HTH_LacI"/>
    <property type="match status" value="1"/>
</dbReference>
<dbReference type="PRINTS" id="PR00036">
    <property type="entry name" value="HTHLACI"/>
</dbReference>
<dbReference type="Pfam" id="PF13377">
    <property type="entry name" value="Peripla_BP_3"/>
    <property type="match status" value="1"/>
</dbReference>
<evidence type="ECO:0000256" key="2">
    <source>
        <dbReference type="ARBA" id="ARBA00023125"/>
    </source>
</evidence>
<dbReference type="CDD" id="cd01544">
    <property type="entry name" value="PBP1_GalR"/>
    <property type="match status" value="1"/>
</dbReference>
<keyword evidence="6" id="KW-1185">Reference proteome</keyword>
<dbReference type="Proteomes" id="UP000266552">
    <property type="component" value="Chromosome"/>
</dbReference>
<evidence type="ECO:0000259" key="4">
    <source>
        <dbReference type="PROSITE" id="PS50932"/>
    </source>
</evidence>
<keyword evidence="3" id="KW-0804">Transcription</keyword>
<dbReference type="InterPro" id="IPR028082">
    <property type="entry name" value="Peripla_BP_I"/>
</dbReference>
<dbReference type="PANTHER" id="PTHR30146">
    <property type="entry name" value="LACI-RELATED TRANSCRIPTIONAL REPRESSOR"/>
    <property type="match status" value="1"/>
</dbReference>
<name>A0A385TNE8_PAELA</name>
<dbReference type="KEGG" id="plw:D5F53_15480"/>
<gene>
    <name evidence="5" type="ORF">D5F53_15480</name>
</gene>
<dbReference type="PROSITE" id="PS00356">
    <property type="entry name" value="HTH_LACI_1"/>
    <property type="match status" value="1"/>
</dbReference>
<evidence type="ECO:0000313" key="5">
    <source>
        <dbReference type="EMBL" id="AYB44588.1"/>
    </source>
</evidence>
<dbReference type="GO" id="GO:0003700">
    <property type="term" value="F:DNA-binding transcription factor activity"/>
    <property type="evidence" value="ECO:0007669"/>
    <property type="project" value="TreeGrafter"/>
</dbReference>
<dbReference type="GO" id="GO:0000976">
    <property type="term" value="F:transcription cis-regulatory region binding"/>
    <property type="evidence" value="ECO:0007669"/>
    <property type="project" value="TreeGrafter"/>
</dbReference>
<dbReference type="Pfam" id="PF00356">
    <property type="entry name" value="LacI"/>
    <property type="match status" value="1"/>
</dbReference>
<dbReference type="PROSITE" id="PS50932">
    <property type="entry name" value="HTH_LACI_2"/>
    <property type="match status" value="1"/>
</dbReference>
<evidence type="ECO:0000256" key="1">
    <source>
        <dbReference type="ARBA" id="ARBA00023015"/>
    </source>
</evidence>
<evidence type="ECO:0000313" key="6">
    <source>
        <dbReference type="Proteomes" id="UP000266552"/>
    </source>
</evidence>
<dbReference type="EMBL" id="CP032412">
    <property type="protein sequence ID" value="AYB44588.1"/>
    <property type="molecule type" value="Genomic_DNA"/>
</dbReference>
<protein>
    <submittedName>
        <fullName evidence="5">LacI family transcriptional regulator</fullName>
    </submittedName>
</protein>
<dbReference type="InterPro" id="IPR000843">
    <property type="entry name" value="HTH_LacI"/>
</dbReference>